<keyword evidence="2" id="KW-1185">Reference proteome</keyword>
<dbReference type="RefSeq" id="WP_248943287.1">
    <property type="nucleotide sequence ID" value="NZ_JAKIKS010000233.1"/>
</dbReference>
<dbReference type="SUPFAM" id="SSF53335">
    <property type="entry name" value="S-adenosyl-L-methionine-dependent methyltransferases"/>
    <property type="match status" value="1"/>
</dbReference>
<evidence type="ECO:0000313" key="1">
    <source>
        <dbReference type="EMBL" id="MCL1127859.1"/>
    </source>
</evidence>
<dbReference type="Pfam" id="PF06080">
    <property type="entry name" value="DUF938"/>
    <property type="match status" value="1"/>
</dbReference>
<proteinExistence type="predicted"/>
<dbReference type="GO" id="GO:0008168">
    <property type="term" value="F:methyltransferase activity"/>
    <property type="evidence" value="ECO:0007669"/>
    <property type="project" value="UniProtKB-KW"/>
</dbReference>
<keyword evidence="1" id="KW-0489">Methyltransferase</keyword>
<protein>
    <submittedName>
        <fullName evidence="1">Class I SAM-dependent methyltransferase</fullName>
    </submittedName>
</protein>
<gene>
    <name evidence="1" type="ORF">L2764_26225</name>
</gene>
<dbReference type="Proteomes" id="UP001203423">
    <property type="component" value="Unassembled WGS sequence"/>
</dbReference>
<dbReference type="InterPro" id="IPR010342">
    <property type="entry name" value="DUF938"/>
</dbReference>
<dbReference type="EMBL" id="JAKIKS010000233">
    <property type="protein sequence ID" value="MCL1127859.1"/>
    <property type="molecule type" value="Genomic_DNA"/>
</dbReference>
<dbReference type="PANTHER" id="PTHR20974:SF0">
    <property type="entry name" value="UPF0585 PROTEIN CG18661"/>
    <property type="match status" value="1"/>
</dbReference>
<evidence type="ECO:0000313" key="2">
    <source>
        <dbReference type="Proteomes" id="UP001203423"/>
    </source>
</evidence>
<dbReference type="PANTHER" id="PTHR20974">
    <property type="entry name" value="UPF0585 PROTEIN CG18661"/>
    <property type="match status" value="1"/>
</dbReference>
<comment type="caution">
    <text evidence="1">The sequence shown here is derived from an EMBL/GenBank/DDBJ whole genome shotgun (WGS) entry which is preliminary data.</text>
</comment>
<organism evidence="1 2">
    <name type="scientific">Shewanella surugensis</name>
    <dbReference type="NCBI Taxonomy" id="212020"/>
    <lineage>
        <taxon>Bacteria</taxon>
        <taxon>Pseudomonadati</taxon>
        <taxon>Pseudomonadota</taxon>
        <taxon>Gammaproteobacteria</taxon>
        <taxon>Alteromonadales</taxon>
        <taxon>Shewanellaceae</taxon>
        <taxon>Shewanella</taxon>
    </lineage>
</organism>
<dbReference type="Gene3D" id="3.40.50.150">
    <property type="entry name" value="Vaccinia Virus protein VP39"/>
    <property type="match status" value="1"/>
</dbReference>
<sequence length="208" mass="23784">MSHTQQDYFSQACENNKAPILEQLLPIFANSRNVLEIGSGTGQHAVYFAKHFPHLSWQTSDRPVYHRGIHHWLTAQPSNNLRSPLLLDVTEPWPLTQKVDAIFTANTLHIMSKAMVEAFFHGVGQHLTIQGNLCIYGPFNQQGHYSSDSNRQFDVHLKNNNPSSGIKALEWIERLANQQGLKLKIKENMPANNLFLHFKKENESFKNQ</sequence>
<reference evidence="1 2" key="1">
    <citation type="submission" date="2022-01" db="EMBL/GenBank/DDBJ databases">
        <title>Whole genome-based taxonomy of the Shewanellaceae.</title>
        <authorList>
            <person name="Martin-Rodriguez A.J."/>
        </authorList>
    </citation>
    <scope>NUCLEOTIDE SEQUENCE [LARGE SCALE GENOMIC DNA]</scope>
    <source>
        <strain evidence="1 2">DSM 17177</strain>
    </source>
</reference>
<name>A0ABT0LJH8_9GAMM</name>
<keyword evidence="1" id="KW-0808">Transferase</keyword>
<accession>A0ABT0LJH8</accession>
<dbReference type="GO" id="GO:0032259">
    <property type="term" value="P:methylation"/>
    <property type="evidence" value="ECO:0007669"/>
    <property type="project" value="UniProtKB-KW"/>
</dbReference>
<dbReference type="InterPro" id="IPR029063">
    <property type="entry name" value="SAM-dependent_MTases_sf"/>
</dbReference>